<dbReference type="Pfam" id="PF00149">
    <property type="entry name" value="Metallophos"/>
    <property type="match status" value="1"/>
</dbReference>
<dbReference type="Pfam" id="PF16656">
    <property type="entry name" value="Pur_ac_phosph_N"/>
    <property type="match status" value="1"/>
</dbReference>
<dbReference type="Gene3D" id="3.60.21.10">
    <property type="match status" value="1"/>
</dbReference>
<dbReference type="PANTHER" id="PTHR22953:SF153">
    <property type="entry name" value="PURPLE ACID PHOSPHATASE"/>
    <property type="match status" value="1"/>
</dbReference>
<reference evidence="9" key="1">
    <citation type="journal article" date="2010" name="Genome Biol.">
        <title>Genome sequence of the necrotrophic plant pathogen Pythium ultimum reveals original pathogenicity mechanisms and effector repertoire.</title>
        <authorList>
            <person name="Levesque C.A."/>
            <person name="Brouwer H."/>
            <person name="Cano L."/>
            <person name="Hamilton J.P."/>
            <person name="Holt C."/>
            <person name="Huitema E."/>
            <person name="Raffaele S."/>
            <person name="Robideau G.P."/>
            <person name="Thines M."/>
            <person name="Win J."/>
            <person name="Zerillo M.M."/>
            <person name="Beakes G.W."/>
            <person name="Boore J.L."/>
            <person name="Busam D."/>
            <person name="Dumas B."/>
            <person name="Ferriera S."/>
            <person name="Fuerstenberg S.I."/>
            <person name="Gachon C.M."/>
            <person name="Gaulin E."/>
            <person name="Govers F."/>
            <person name="Grenville-Briggs L."/>
            <person name="Horner N."/>
            <person name="Hostetler J."/>
            <person name="Jiang R.H."/>
            <person name="Johnson J."/>
            <person name="Krajaejun T."/>
            <person name="Lin H."/>
            <person name="Meijer H.J."/>
            <person name="Moore B."/>
            <person name="Morris P."/>
            <person name="Phuntmart V."/>
            <person name="Puiu D."/>
            <person name="Shetty J."/>
            <person name="Stajich J.E."/>
            <person name="Tripathy S."/>
            <person name="Wawra S."/>
            <person name="van West P."/>
            <person name="Whitty B.R."/>
            <person name="Coutinho P.M."/>
            <person name="Henrissat B."/>
            <person name="Martin F."/>
            <person name="Thomas P.D."/>
            <person name="Tyler B.M."/>
            <person name="De Vries R.P."/>
            <person name="Kamoun S."/>
            <person name="Yandell M."/>
            <person name="Tisserat N."/>
            <person name="Buell C.R."/>
        </authorList>
    </citation>
    <scope>NUCLEOTIDE SEQUENCE</scope>
    <source>
        <strain evidence="9">DAOM:BR144</strain>
    </source>
</reference>
<feature type="chain" id="PRO_5005137558" description="Purple acid phosphatase" evidence="4">
    <location>
        <begin position="27"/>
        <end position="455"/>
    </location>
</feature>
<evidence type="ECO:0000259" key="7">
    <source>
        <dbReference type="Pfam" id="PF16656"/>
    </source>
</evidence>
<proteinExistence type="inferred from homology"/>
<dbReference type="PANTHER" id="PTHR22953">
    <property type="entry name" value="ACID PHOSPHATASE RELATED"/>
    <property type="match status" value="1"/>
</dbReference>
<keyword evidence="2 4" id="KW-0378">Hydrolase</keyword>
<evidence type="ECO:0000256" key="1">
    <source>
        <dbReference type="ARBA" id="ARBA00022729"/>
    </source>
</evidence>
<accession>K3WGB9</accession>
<feature type="domain" description="Purple acid phosphatase N-terminal" evidence="7">
    <location>
        <begin position="68"/>
        <end position="152"/>
    </location>
</feature>
<dbReference type="InterPro" id="IPR008963">
    <property type="entry name" value="Purple_acid_Pase-like_N"/>
</dbReference>
<evidence type="ECO:0000313" key="9">
    <source>
        <dbReference type="Proteomes" id="UP000019132"/>
    </source>
</evidence>
<keyword evidence="1 4" id="KW-0732">Signal</keyword>
<dbReference type="InterPro" id="IPR004843">
    <property type="entry name" value="Calcineurin-like_PHP"/>
</dbReference>
<dbReference type="InterPro" id="IPR015914">
    <property type="entry name" value="PAPs_N"/>
</dbReference>
<reference evidence="8" key="3">
    <citation type="submission" date="2015-02" db="UniProtKB">
        <authorList>
            <consortium name="EnsemblProtists"/>
        </authorList>
    </citation>
    <scope>IDENTIFICATION</scope>
    <source>
        <strain evidence="8">DAOM BR144</strain>
    </source>
</reference>
<evidence type="ECO:0000256" key="4">
    <source>
        <dbReference type="RuleBase" id="RU361203"/>
    </source>
</evidence>
<dbReference type="eggNOG" id="KOG1378">
    <property type="taxonomic scope" value="Eukaryota"/>
</dbReference>
<keyword evidence="9" id="KW-1185">Reference proteome</keyword>
<dbReference type="OMA" id="CKDVFEP"/>
<evidence type="ECO:0000259" key="6">
    <source>
        <dbReference type="Pfam" id="PF14008"/>
    </source>
</evidence>
<evidence type="ECO:0000313" key="8">
    <source>
        <dbReference type="EnsemblProtists" id="PYU1_T004010"/>
    </source>
</evidence>
<dbReference type="InterPro" id="IPR029052">
    <property type="entry name" value="Metallo-depent_PP-like"/>
</dbReference>
<dbReference type="STRING" id="431595.K3WGB9"/>
<keyword evidence="3" id="KW-0325">Glycoprotein</keyword>
<dbReference type="InterPro" id="IPR039331">
    <property type="entry name" value="PAPs-like"/>
</dbReference>
<feature type="domain" description="Purple acid phosphatase C-terminal" evidence="6">
    <location>
        <begin position="375"/>
        <end position="432"/>
    </location>
</feature>
<comment type="catalytic activity">
    <reaction evidence="4">
        <text>a phosphate monoester + H2O = an alcohol + phosphate</text>
        <dbReference type="Rhea" id="RHEA:15017"/>
        <dbReference type="ChEBI" id="CHEBI:15377"/>
        <dbReference type="ChEBI" id="CHEBI:30879"/>
        <dbReference type="ChEBI" id="CHEBI:43474"/>
        <dbReference type="ChEBI" id="CHEBI:67140"/>
        <dbReference type="EC" id="3.1.3.2"/>
    </reaction>
</comment>
<protein>
    <recommendedName>
        <fullName evidence="4">Purple acid phosphatase</fullName>
        <ecNumber evidence="4">3.1.3.2</ecNumber>
    </recommendedName>
</protein>
<name>K3WGB9_GLOUD</name>
<dbReference type="EMBL" id="GL376567">
    <property type="status" value="NOT_ANNOTATED_CDS"/>
    <property type="molecule type" value="Genomic_DNA"/>
</dbReference>
<dbReference type="SUPFAM" id="SSF56300">
    <property type="entry name" value="Metallo-dependent phosphatases"/>
    <property type="match status" value="1"/>
</dbReference>
<dbReference type="EC" id="3.1.3.2" evidence="4"/>
<feature type="signal peptide" evidence="4">
    <location>
        <begin position="1"/>
        <end position="26"/>
    </location>
</feature>
<organism evidence="8 9">
    <name type="scientific">Globisporangium ultimum (strain ATCC 200006 / CBS 805.95 / DAOM BR144)</name>
    <name type="common">Pythium ultimum</name>
    <dbReference type="NCBI Taxonomy" id="431595"/>
    <lineage>
        <taxon>Eukaryota</taxon>
        <taxon>Sar</taxon>
        <taxon>Stramenopiles</taxon>
        <taxon>Oomycota</taxon>
        <taxon>Peronosporomycetes</taxon>
        <taxon>Pythiales</taxon>
        <taxon>Pythiaceae</taxon>
        <taxon>Globisporangium</taxon>
    </lineage>
</organism>
<dbReference type="SUPFAM" id="SSF49363">
    <property type="entry name" value="Purple acid phosphatase, N-terminal domain"/>
    <property type="match status" value="1"/>
</dbReference>
<evidence type="ECO:0000256" key="3">
    <source>
        <dbReference type="ARBA" id="ARBA00023180"/>
    </source>
</evidence>
<dbReference type="Proteomes" id="UP000019132">
    <property type="component" value="Unassembled WGS sequence"/>
</dbReference>
<evidence type="ECO:0000256" key="2">
    <source>
        <dbReference type="ARBA" id="ARBA00022801"/>
    </source>
</evidence>
<dbReference type="InterPro" id="IPR025733">
    <property type="entry name" value="PAPs_C"/>
</dbReference>
<dbReference type="AlphaFoldDB" id="K3WGB9"/>
<dbReference type="Pfam" id="PF14008">
    <property type="entry name" value="Metallophos_C"/>
    <property type="match status" value="1"/>
</dbReference>
<dbReference type="HOGENOM" id="CLU_013387_0_2_1"/>
<sequence>MRTRVAALLSLLCVGALTLLVASANGGTTPVYVHDFFAMHALPSQIHIALADAHRNGGLNPTNEMQRVGMTISWATAMKTKTSVVKFGQNPANLTREVRAEIPCEQYEFCEYTSPWFHHVTIDGDLLVSGTTFYYQCGDEDAGWSDVHSFTTALPIGSQAPMTFGVIGDLGQTKFSEQTLRHLSDRSGLTAILHAGDLSYADSEQPRWDRWGRLVEPLSSRMPWMVAAGNHEEEHPCQADVDRFVAYQVRFRMPFERHSHLQRRNLFYGFRVGMVHVIVLTPYAASGKESAQYEWLEEELMHHVDRKITPWVCVIMHGPWYNSNKAHQGAEPHVPMKHNMEDLLYEHKVDLVISGHVHAYERSFPVYKGDVINDGIVYWVVGDGGNREGLAPTYLDPQPSWSAFRQANYGFGLFHILNQTHAKIEWYEDQETGDPVLHDTAWLSTTQFRVSQRHF</sequence>
<reference evidence="9" key="2">
    <citation type="submission" date="2010-04" db="EMBL/GenBank/DDBJ databases">
        <authorList>
            <person name="Buell R."/>
            <person name="Hamilton J."/>
            <person name="Hostetler J."/>
        </authorList>
    </citation>
    <scope>NUCLEOTIDE SEQUENCE [LARGE SCALE GENOMIC DNA]</scope>
    <source>
        <strain evidence="9">DAOM:BR144</strain>
    </source>
</reference>
<feature type="domain" description="Calcineurin-like phosphoesterase" evidence="5">
    <location>
        <begin position="162"/>
        <end position="360"/>
    </location>
</feature>
<evidence type="ECO:0000259" key="5">
    <source>
        <dbReference type="Pfam" id="PF00149"/>
    </source>
</evidence>
<dbReference type="GO" id="GO:0003993">
    <property type="term" value="F:acid phosphatase activity"/>
    <property type="evidence" value="ECO:0007669"/>
    <property type="project" value="UniProtKB-EC"/>
</dbReference>
<dbReference type="EnsemblProtists" id="PYU1_T004010">
    <property type="protein sequence ID" value="PYU1_T004010"/>
    <property type="gene ID" value="PYU1_G004000"/>
</dbReference>
<dbReference type="VEuPathDB" id="FungiDB:PYU1_G004000"/>
<dbReference type="CDD" id="cd00839">
    <property type="entry name" value="MPP_PAPs"/>
    <property type="match status" value="1"/>
</dbReference>
<dbReference type="InParanoid" id="K3WGB9"/>
<dbReference type="Gene3D" id="2.60.40.380">
    <property type="entry name" value="Purple acid phosphatase-like, N-terminal"/>
    <property type="match status" value="1"/>
</dbReference>
<comment type="similarity">
    <text evidence="4">Belongs to the metallophosphoesterase superfamily. Purple acid phosphatase family.</text>
</comment>
<dbReference type="GO" id="GO:0046872">
    <property type="term" value="F:metal ion binding"/>
    <property type="evidence" value="ECO:0007669"/>
    <property type="project" value="InterPro"/>
</dbReference>
<dbReference type="InterPro" id="IPR041792">
    <property type="entry name" value="MPP_PAP"/>
</dbReference>